<evidence type="ECO:0000256" key="3">
    <source>
        <dbReference type="ARBA" id="ARBA00022448"/>
    </source>
</evidence>
<dbReference type="CDD" id="cd03230">
    <property type="entry name" value="ABC_DR_subfamily_A"/>
    <property type="match status" value="1"/>
</dbReference>
<dbReference type="RefSeq" id="WP_281533614.1">
    <property type="nucleotide sequence ID" value="NZ_CP075584.1"/>
</dbReference>
<dbReference type="PANTHER" id="PTHR42711:SF5">
    <property type="entry name" value="ABC TRANSPORTER ATP-BINDING PROTEIN NATA"/>
    <property type="match status" value="1"/>
</dbReference>
<dbReference type="InterPro" id="IPR003439">
    <property type="entry name" value="ABC_transporter-like_ATP-bd"/>
</dbReference>
<keyword evidence="6" id="KW-0046">Antibiotic resistance</keyword>
<evidence type="ECO:0000313" key="10">
    <source>
        <dbReference type="Proteomes" id="UP001212421"/>
    </source>
</evidence>
<sequence length="357" mass="37998">MSHVETVSRPNPGASSPPTDAAIEAVEVTKHFGSTQALRGVTFTVPRGSVFGVIGPNGAGKTTTMRALLDIIRPSSGYATVLGTDSRNAGPELRRRIGFLPGELILEGRITGHRLLQHYVDISGPVRTGHIEELAERFHLDLGQPVRKLSRGNKQKLGIVQAFMHEPELLVLDEPTSGLDPLMQQEFLLLVKEARDAGQTVFLSSHVISEIQQAADEVAILRDGRIVTVASVEALRQTAVRHLRMTATGIRPAELTERLGRLEGMAGLVCTTVAPPAGEPGTAGAAVATEAIATLEGAIAPFIQAIATLALTDLVLEEPDLEESVLKLYTAPPEVTAGDGATGHARGRRARARKESK</sequence>
<dbReference type="InterPro" id="IPR027417">
    <property type="entry name" value="P-loop_NTPase"/>
</dbReference>
<evidence type="ECO:0000313" key="9">
    <source>
        <dbReference type="EMBL" id="WBM79105.1"/>
    </source>
</evidence>
<keyword evidence="10" id="KW-1185">Reference proteome</keyword>
<gene>
    <name evidence="9" type="ORF">KIV56_11425</name>
</gene>
<evidence type="ECO:0000259" key="8">
    <source>
        <dbReference type="PROSITE" id="PS50893"/>
    </source>
</evidence>
<keyword evidence="4" id="KW-0547">Nucleotide-binding</keyword>
<dbReference type="Pfam" id="PF00005">
    <property type="entry name" value="ABC_tran"/>
    <property type="match status" value="1"/>
</dbReference>
<name>A0ABY7NA02_9MICO</name>
<dbReference type="InterPro" id="IPR050763">
    <property type="entry name" value="ABC_transporter_ATP-binding"/>
</dbReference>
<dbReference type="PROSITE" id="PS50893">
    <property type="entry name" value="ABC_TRANSPORTER_2"/>
    <property type="match status" value="1"/>
</dbReference>
<organism evidence="9 10">
    <name type="scientific">Cryobacterium breve</name>
    <dbReference type="NCBI Taxonomy" id="1259258"/>
    <lineage>
        <taxon>Bacteria</taxon>
        <taxon>Bacillati</taxon>
        <taxon>Actinomycetota</taxon>
        <taxon>Actinomycetes</taxon>
        <taxon>Micrococcales</taxon>
        <taxon>Microbacteriaceae</taxon>
        <taxon>Cryobacterium</taxon>
    </lineage>
</organism>
<dbReference type="Proteomes" id="UP001212421">
    <property type="component" value="Chromosome"/>
</dbReference>
<reference evidence="9 10" key="1">
    <citation type="submission" date="2021-05" db="EMBL/GenBank/DDBJ databases">
        <authorList>
            <person name="Kumar R."/>
            <person name="Kumar A."/>
            <person name="Mukhia S."/>
        </authorList>
    </citation>
    <scope>NUCLEOTIDE SEQUENCE [LARGE SCALE GENOMIC DNA]</scope>
    <source>
        <strain evidence="9 10">ERMR7:08</strain>
    </source>
</reference>
<dbReference type="InterPro" id="IPR003593">
    <property type="entry name" value="AAA+_ATPase"/>
</dbReference>
<proteinExistence type="inferred from homology"/>
<comment type="subcellular location">
    <subcellularLocation>
        <location evidence="1">Cell membrane</location>
        <topology evidence="1">Peripheral membrane protein</topology>
    </subcellularLocation>
</comment>
<evidence type="ECO:0000256" key="4">
    <source>
        <dbReference type="ARBA" id="ARBA00022741"/>
    </source>
</evidence>
<accession>A0ABY7NA02</accession>
<protein>
    <submittedName>
        <fullName evidence="9">ABC transporter ATP-binding protein</fullName>
    </submittedName>
</protein>
<dbReference type="Gene3D" id="3.40.50.300">
    <property type="entry name" value="P-loop containing nucleotide triphosphate hydrolases"/>
    <property type="match status" value="1"/>
</dbReference>
<feature type="domain" description="ABC transporter" evidence="8">
    <location>
        <begin position="23"/>
        <end position="248"/>
    </location>
</feature>
<evidence type="ECO:0000256" key="6">
    <source>
        <dbReference type="ARBA" id="ARBA00023251"/>
    </source>
</evidence>
<feature type="compositionally biased region" description="Basic residues" evidence="7">
    <location>
        <begin position="345"/>
        <end position="357"/>
    </location>
</feature>
<feature type="region of interest" description="Disordered" evidence="7">
    <location>
        <begin position="333"/>
        <end position="357"/>
    </location>
</feature>
<dbReference type="EMBL" id="CP075584">
    <property type="protein sequence ID" value="WBM79105.1"/>
    <property type="molecule type" value="Genomic_DNA"/>
</dbReference>
<dbReference type="SUPFAM" id="SSF52540">
    <property type="entry name" value="P-loop containing nucleoside triphosphate hydrolases"/>
    <property type="match status" value="1"/>
</dbReference>
<evidence type="ECO:0000256" key="2">
    <source>
        <dbReference type="ARBA" id="ARBA00005417"/>
    </source>
</evidence>
<dbReference type="PANTHER" id="PTHR42711">
    <property type="entry name" value="ABC TRANSPORTER ATP-BINDING PROTEIN"/>
    <property type="match status" value="1"/>
</dbReference>
<evidence type="ECO:0000256" key="7">
    <source>
        <dbReference type="SAM" id="MobiDB-lite"/>
    </source>
</evidence>
<keyword evidence="3" id="KW-0813">Transport</keyword>
<evidence type="ECO:0000256" key="5">
    <source>
        <dbReference type="ARBA" id="ARBA00022840"/>
    </source>
</evidence>
<comment type="similarity">
    <text evidence="2">Belongs to the ABC transporter superfamily.</text>
</comment>
<evidence type="ECO:0000256" key="1">
    <source>
        <dbReference type="ARBA" id="ARBA00004202"/>
    </source>
</evidence>
<keyword evidence="5 9" id="KW-0067">ATP-binding</keyword>
<dbReference type="SMART" id="SM00382">
    <property type="entry name" value="AAA"/>
    <property type="match status" value="1"/>
</dbReference>
<dbReference type="GO" id="GO:0005524">
    <property type="term" value="F:ATP binding"/>
    <property type="evidence" value="ECO:0007669"/>
    <property type="project" value="UniProtKB-KW"/>
</dbReference>